<evidence type="ECO:0000256" key="1">
    <source>
        <dbReference type="SAM" id="Phobius"/>
    </source>
</evidence>
<feature type="transmembrane region" description="Helical" evidence="1">
    <location>
        <begin position="27"/>
        <end position="46"/>
    </location>
</feature>
<dbReference type="EMBL" id="JAMZFV010000015">
    <property type="protein sequence ID" value="MCP1110656.1"/>
    <property type="molecule type" value="Genomic_DNA"/>
</dbReference>
<feature type="domain" description="YcxB-like C-terminal" evidence="2">
    <location>
        <begin position="94"/>
        <end position="144"/>
    </location>
</feature>
<organism evidence="3 4">
    <name type="scientific">Ohessyouella blattaphilus</name>
    <dbReference type="NCBI Taxonomy" id="2949333"/>
    <lineage>
        <taxon>Bacteria</taxon>
        <taxon>Bacillati</taxon>
        <taxon>Bacillota</taxon>
        <taxon>Clostridia</taxon>
        <taxon>Lachnospirales</taxon>
        <taxon>Lachnospiraceae</taxon>
        <taxon>Ohessyouella</taxon>
    </lineage>
</organism>
<name>A0ABT1ELT3_9FIRM</name>
<gene>
    <name evidence="3" type="ORF">NK118_10370</name>
</gene>
<proteinExistence type="predicted"/>
<keyword evidence="1" id="KW-0472">Membrane</keyword>
<evidence type="ECO:0000313" key="4">
    <source>
        <dbReference type="Proteomes" id="UP001523565"/>
    </source>
</evidence>
<protein>
    <submittedName>
        <fullName evidence="3">YcxB family protein</fullName>
    </submittedName>
</protein>
<sequence>MPVKVDISLDEESMVEYTMYQVYTKGAGILSIVMGILNIALVYVFLQRREFGKMALFALMAVVILVGFPMYIRSSMRKQLKGHERIGVPVAYEFSDEGIRTTTGGRSGKASWKAFKKAVSRKGIIMLFDAKKQAIVLPTSQLGDQYTSVVDLIFKNMPAPAVRINRIDKKR</sequence>
<keyword evidence="4" id="KW-1185">Reference proteome</keyword>
<evidence type="ECO:0000313" key="3">
    <source>
        <dbReference type="EMBL" id="MCP1110656.1"/>
    </source>
</evidence>
<dbReference type="InterPro" id="IPR025588">
    <property type="entry name" value="YcxB-like_C"/>
</dbReference>
<evidence type="ECO:0000259" key="2">
    <source>
        <dbReference type="Pfam" id="PF14317"/>
    </source>
</evidence>
<keyword evidence="1" id="KW-0812">Transmembrane</keyword>
<reference evidence="3 4" key="1">
    <citation type="journal article" date="2022" name="Genome Biol. Evol.">
        <title>Host diet, physiology and behaviors set the stage for Lachnospiraceae cladogenesis.</title>
        <authorList>
            <person name="Vera-Ponce De Leon A."/>
            <person name="Schneider M."/>
            <person name="Jahnes B.C."/>
            <person name="Sadowski V."/>
            <person name="Camuy-Velez L.A."/>
            <person name="Duan J."/>
            <person name="Sabree Z.L."/>
        </authorList>
    </citation>
    <scope>NUCLEOTIDE SEQUENCE [LARGE SCALE GENOMIC DNA]</scope>
    <source>
        <strain evidence="3 4">PAL227</strain>
    </source>
</reference>
<dbReference type="Pfam" id="PF14317">
    <property type="entry name" value="YcxB"/>
    <property type="match status" value="1"/>
</dbReference>
<accession>A0ABT1ELT3</accession>
<feature type="transmembrane region" description="Helical" evidence="1">
    <location>
        <begin position="52"/>
        <end position="72"/>
    </location>
</feature>
<keyword evidence="1" id="KW-1133">Transmembrane helix</keyword>
<dbReference type="Proteomes" id="UP001523565">
    <property type="component" value="Unassembled WGS sequence"/>
</dbReference>
<dbReference type="RefSeq" id="WP_262069535.1">
    <property type="nucleotide sequence ID" value="NZ_JAMXOC010000015.1"/>
</dbReference>
<comment type="caution">
    <text evidence="3">The sequence shown here is derived from an EMBL/GenBank/DDBJ whole genome shotgun (WGS) entry which is preliminary data.</text>
</comment>